<dbReference type="Proteomes" id="UP000095512">
    <property type="component" value="Unassembled WGS sequence"/>
</dbReference>
<feature type="compositionally biased region" description="Basic and acidic residues" evidence="1">
    <location>
        <begin position="276"/>
        <end position="286"/>
    </location>
</feature>
<dbReference type="AlphaFoldDB" id="A0A174PHQ4"/>
<dbReference type="Pfam" id="PF13479">
    <property type="entry name" value="AAA_24"/>
    <property type="match status" value="1"/>
</dbReference>
<feature type="region of interest" description="Disordered" evidence="1">
    <location>
        <begin position="244"/>
        <end position="303"/>
    </location>
</feature>
<evidence type="ECO:0000256" key="1">
    <source>
        <dbReference type="SAM" id="MobiDB-lite"/>
    </source>
</evidence>
<dbReference type="InterPro" id="IPR027417">
    <property type="entry name" value="P-loop_NTPase"/>
</dbReference>
<dbReference type="RefSeq" id="WP_057572449.1">
    <property type="nucleotide sequence ID" value="NZ_CZAB01000041.1"/>
</dbReference>
<reference evidence="2 3" key="1">
    <citation type="submission" date="2015-09" db="EMBL/GenBank/DDBJ databases">
        <authorList>
            <consortium name="Pathogen Informatics"/>
        </authorList>
    </citation>
    <scope>NUCLEOTIDE SEQUENCE [LARGE SCALE GENOMIC DNA]</scope>
    <source>
        <strain evidence="2 3">2789STDY5834865</strain>
    </source>
</reference>
<proteinExistence type="predicted"/>
<protein>
    <submittedName>
        <fullName evidence="2">Phage protein</fullName>
    </submittedName>
</protein>
<gene>
    <name evidence="2" type="ORF">ERS852480_03675</name>
</gene>
<dbReference type="SUPFAM" id="SSF52540">
    <property type="entry name" value="P-loop containing nucleoside triphosphate hydrolases"/>
    <property type="match status" value="1"/>
</dbReference>
<accession>A0A174PHQ4</accession>
<organism evidence="2 3">
    <name type="scientific">Enterocloster clostridioformis</name>
    <dbReference type="NCBI Taxonomy" id="1531"/>
    <lineage>
        <taxon>Bacteria</taxon>
        <taxon>Bacillati</taxon>
        <taxon>Bacillota</taxon>
        <taxon>Clostridia</taxon>
        <taxon>Lachnospirales</taxon>
        <taxon>Lachnospiraceae</taxon>
        <taxon>Enterocloster</taxon>
    </lineage>
</organism>
<name>A0A174PHQ4_9FIRM</name>
<evidence type="ECO:0000313" key="3">
    <source>
        <dbReference type="Proteomes" id="UP000095512"/>
    </source>
</evidence>
<dbReference type="EMBL" id="CZAB01000041">
    <property type="protein sequence ID" value="CUP60493.1"/>
    <property type="molecule type" value="Genomic_DNA"/>
</dbReference>
<sequence>MEIIKGKIPGAKKVVVYGPEGIGKSTFASMFPGPLFIDTEGSTKDMDVARTPTPSSWMMLMEQVMEVKRTPGLCQTLVIDTADWAEMLCITQICDKNHKSSIEEFGYGKGYTYVQEEFGRLLNLLEEVVKTGVNVVLTAHAKMRKFEQPDELGAYDRWEMKLTKQTAPMVKEWADMVLFCNYKTIVVNVDGQGAQKGKNKGQGGKRVMYTTHHSCWDAKNRYGLANEVPFEYDSIRHIIEQAQMATSSPIEKREAPATATAKNQPSPQEQPVSNDKSSKEPAKEAETSEPVNDGPINKPELSTVDERIPRNLRDLMIANDVCEWDIQAVVEARGYFPGDMPVRDYPKDFVDGCLVGAWDKVYRMIKEMKEKDALVFN</sequence>
<evidence type="ECO:0000313" key="2">
    <source>
        <dbReference type="EMBL" id="CUP60493.1"/>
    </source>
</evidence>
<feature type="compositionally biased region" description="Polar residues" evidence="1">
    <location>
        <begin position="260"/>
        <end position="275"/>
    </location>
</feature>